<reference evidence="3" key="1">
    <citation type="submission" date="2021-02" db="EMBL/GenBank/DDBJ databases">
        <authorList>
            <person name="Nowell W R."/>
        </authorList>
    </citation>
    <scope>NUCLEOTIDE SEQUENCE</scope>
</reference>
<protein>
    <recommendedName>
        <fullName evidence="2">Cullin N-terminal domain-containing protein</fullName>
    </recommendedName>
</protein>
<accession>A0A815KV14</accession>
<evidence type="ECO:0000259" key="2">
    <source>
        <dbReference type="Pfam" id="PF00888"/>
    </source>
</evidence>
<dbReference type="Gene3D" id="1.20.1310.10">
    <property type="entry name" value="Cullin Repeats"/>
    <property type="match status" value="2"/>
</dbReference>
<feature type="non-terminal residue" evidence="3">
    <location>
        <position position="1"/>
    </location>
</feature>
<dbReference type="InterPro" id="IPR045093">
    <property type="entry name" value="Cullin"/>
</dbReference>
<proteinExistence type="inferred from homology"/>
<feature type="domain" description="Cullin N-terminal" evidence="2">
    <location>
        <begin position="1"/>
        <end position="247"/>
    </location>
</feature>
<dbReference type="PANTHER" id="PTHR11932">
    <property type="entry name" value="CULLIN"/>
    <property type="match status" value="1"/>
</dbReference>
<comment type="caution">
    <text evidence="3">The sequence shown here is derived from an EMBL/GenBank/DDBJ whole genome shotgun (WGS) entry which is preliminary data.</text>
</comment>
<dbReference type="InterPro" id="IPR001373">
    <property type="entry name" value="Cullin_N"/>
</dbReference>
<dbReference type="Proteomes" id="UP000663829">
    <property type="component" value="Unassembled WGS sequence"/>
</dbReference>
<dbReference type="Proteomes" id="UP000681722">
    <property type="component" value="Unassembled WGS sequence"/>
</dbReference>
<dbReference type="AlphaFoldDB" id="A0A815KV14"/>
<dbReference type="EMBL" id="CAJOBC010082781">
    <property type="protein sequence ID" value="CAF4291930.1"/>
    <property type="molecule type" value="Genomic_DNA"/>
</dbReference>
<dbReference type="InterPro" id="IPR016159">
    <property type="entry name" value="Cullin_repeat-like_dom_sf"/>
</dbReference>
<organism evidence="3 5">
    <name type="scientific">Didymodactylos carnosus</name>
    <dbReference type="NCBI Taxonomy" id="1234261"/>
    <lineage>
        <taxon>Eukaryota</taxon>
        <taxon>Metazoa</taxon>
        <taxon>Spiralia</taxon>
        <taxon>Gnathifera</taxon>
        <taxon>Rotifera</taxon>
        <taxon>Eurotatoria</taxon>
        <taxon>Bdelloidea</taxon>
        <taxon>Philodinida</taxon>
        <taxon>Philodinidae</taxon>
        <taxon>Didymodactylos</taxon>
    </lineage>
</organism>
<name>A0A815KV14_9BILA</name>
<evidence type="ECO:0000256" key="1">
    <source>
        <dbReference type="ARBA" id="ARBA00006019"/>
    </source>
</evidence>
<keyword evidence="5" id="KW-1185">Reference proteome</keyword>
<evidence type="ECO:0000313" key="4">
    <source>
        <dbReference type="EMBL" id="CAF4291930.1"/>
    </source>
</evidence>
<comment type="similarity">
    <text evidence="1">Belongs to the cullin family.</text>
</comment>
<dbReference type="GO" id="GO:0031625">
    <property type="term" value="F:ubiquitin protein ligase binding"/>
    <property type="evidence" value="ECO:0007669"/>
    <property type="project" value="InterPro"/>
</dbReference>
<gene>
    <name evidence="3" type="ORF">GPM918_LOCUS33116</name>
    <name evidence="4" type="ORF">SRO942_LOCUS33795</name>
</gene>
<evidence type="ECO:0000313" key="5">
    <source>
        <dbReference type="Proteomes" id="UP000663829"/>
    </source>
</evidence>
<dbReference type="EMBL" id="CAJNOQ010017364">
    <property type="protein sequence ID" value="CAF1397829.1"/>
    <property type="molecule type" value="Genomic_DNA"/>
</dbReference>
<dbReference type="SUPFAM" id="SSF74788">
    <property type="entry name" value="Cullin repeat-like"/>
    <property type="match status" value="1"/>
</dbReference>
<dbReference type="GO" id="GO:0006511">
    <property type="term" value="P:ubiquitin-dependent protein catabolic process"/>
    <property type="evidence" value="ECO:0007669"/>
    <property type="project" value="InterPro"/>
</dbReference>
<dbReference type="OrthoDB" id="27073at2759"/>
<evidence type="ECO:0000313" key="3">
    <source>
        <dbReference type="EMBL" id="CAF1397829.1"/>
    </source>
</evidence>
<dbReference type="Pfam" id="PF00888">
    <property type="entry name" value="Cullin"/>
    <property type="match status" value="1"/>
</dbReference>
<sequence>MRCIGGICSYFNTHWVRQQFENGRRDIYEIKSLGLILWDNILFKPLNKRLTCICLDLIKRERNNELIDSQLIGDMQNYRYLQRSSIDELMTDSQEIEINNTFKLMNDSMANIQVPILNTHQKTFEQGYLSDTETFCRSESIDYLKDNHIADYLKKVDSRLKEEIHRGQLYLHKSTLPDLIAICENVLIKEHLDDIYDRWKPLLSNENHEDLIRLFKYVGRISNENRFKSETENYICQQGLESIQKISKQ</sequence>